<keyword evidence="2" id="KW-0812">Transmembrane</keyword>
<dbReference type="OrthoDB" id="212248at2"/>
<accession>A0A517PQL2</accession>
<dbReference type="Proteomes" id="UP000320421">
    <property type="component" value="Chromosome"/>
</dbReference>
<evidence type="ECO:0000256" key="2">
    <source>
        <dbReference type="SAM" id="Phobius"/>
    </source>
</evidence>
<keyword evidence="2" id="KW-1133">Transmembrane helix</keyword>
<keyword evidence="2" id="KW-0472">Membrane</keyword>
<keyword evidence="4" id="KW-1185">Reference proteome</keyword>
<proteinExistence type="predicted"/>
<evidence type="ECO:0000256" key="1">
    <source>
        <dbReference type="SAM" id="MobiDB-lite"/>
    </source>
</evidence>
<feature type="region of interest" description="Disordered" evidence="1">
    <location>
        <begin position="1"/>
        <end position="25"/>
    </location>
</feature>
<gene>
    <name evidence="3" type="ORF">HG66A1_34760</name>
</gene>
<feature type="transmembrane region" description="Helical" evidence="2">
    <location>
        <begin position="32"/>
        <end position="55"/>
    </location>
</feature>
<dbReference type="AlphaFoldDB" id="A0A517PQL2"/>
<dbReference type="EMBL" id="CP036266">
    <property type="protein sequence ID" value="QDT21673.1"/>
    <property type="molecule type" value="Genomic_DNA"/>
</dbReference>
<reference evidence="3 4" key="1">
    <citation type="submission" date="2019-02" db="EMBL/GenBank/DDBJ databases">
        <title>Deep-cultivation of Planctomycetes and their phenomic and genomic characterization uncovers novel biology.</title>
        <authorList>
            <person name="Wiegand S."/>
            <person name="Jogler M."/>
            <person name="Boedeker C."/>
            <person name="Pinto D."/>
            <person name="Vollmers J."/>
            <person name="Rivas-Marin E."/>
            <person name="Kohn T."/>
            <person name="Peeters S.H."/>
            <person name="Heuer A."/>
            <person name="Rast P."/>
            <person name="Oberbeckmann S."/>
            <person name="Bunk B."/>
            <person name="Jeske O."/>
            <person name="Meyerdierks A."/>
            <person name="Storesund J.E."/>
            <person name="Kallscheuer N."/>
            <person name="Luecker S."/>
            <person name="Lage O.M."/>
            <person name="Pohl T."/>
            <person name="Merkel B.J."/>
            <person name="Hornburger P."/>
            <person name="Mueller R.-W."/>
            <person name="Bruemmer F."/>
            <person name="Labrenz M."/>
            <person name="Spormann A.M."/>
            <person name="Op den Camp H."/>
            <person name="Overmann J."/>
            <person name="Amann R."/>
            <person name="Jetten M.S.M."/>
            <person name="Mascher T."/>
            <person name="Medema M.H."/>
            <person name="Devos D.P."/>
            <person name="Kaster A.-K."/>
            <person name="Ovreas L."/>
            <person name="Rohde M."/>
            <person name="Galperin M.Y."/>
            <person name="Jogler C."/>
        </authorList>
    </citation>
    <scope>NUCLEOTIDE SEQUENCE [LARGE SCALE GENOMIC DNA]</scope>
    <source>
        <strain evidence="3 4">HG66A1</strain>
    </source>
</reference>
<protein>
    <submittedName>
        <fullName evidence="3">Uncharacterized protein</fullName>
    </submittedName>
</protein>
<sequence>MSDDNFYADDDQFKPEEYSAPPKQGMSSGVKILLILLALGGIGMLLCCGGIFYAVRNVKAKVTENKQEITEIQNEIATINIPEYFVPQMGMSADVIGKKILMAIYEEKEKDGGLVLMSFGMPNDGMVDMNQEFRQNLKQQNQNQRELKIDKTEQKEFEINGEKVEFTFAEGTDKNDKRFHQVMGVFPGKTGATFLFLQIASDKYNAEDIENMIKSIK</sequence>
<feature type="compositionally biased region" description="Acidic residues" evidence="1">
    <location>
        <begin position="1"/>
        <end position="10"/>
    </location>
</feature>
<dbReference type="RefSeq" id="WP_145186355.1">
    <property type="nucleotide sequence ID" value="NZ_CP036266.1"/>
</dbReference>
<evidence type="ECO:0000313" key="3">
    <source>
        <dbReference type="EMBL" id="QDT21673.1"/>
    </source>
</evidence>
<evidence type="ECO:0000313" key="4">
    <source>
        <dbReference type="Proteomes" id="UP000320421"/>
    </source>
</evidence>
<name>A0A517PQL2_9PLAN</name>
<organism evidence="3 4">
    <name type="scientific">Gimesia chilikensis</name>
    <dbReference type="NCBI Taxonomy" id="2605989"/>
    <lineage>
        <taxon>Bacteria</taxon>
        <taxon>Pseudomonadati</taxon>
        <taxon>Planctomycetota</taxon>
        <taxon>Planctomycetia</taxon>
        <taxon>Planctomycetales</taxon>
        <taxon>Planctomycetaceae</taxon>
        <taxon>Gimesia</taxon>
    </lineage>
</organism>